<evidence type="ECO:0000256" key="3">
    <source>
        <dbReference type="ARBA" id="ARBA00022692"/>
    </source>
</evidence>
<organism evidence="10 11">
    <name type="scientific">Luedemannella flava</name>
    <dbReference type="NCBI Taxonomy" id="349316"/>
    <lineage>
        <taxon>Bacteria</taxon>
        <taxon>Bacillati</taxon>
        <taxon>Actinomycetota</taxon>
        <taxon>Actinomycetes</taxon>
        <taxon>Micromonosporales</taxon>
        <taxon>Micromonosporaceae</taxon>
        <taxon>Luedemannella</taxon>
    </lineage>
</organism>
<evidence type="ECO:0000313" key="11">
    <source>
        <dbReference type="Proteomes" id="UP001500218"/>
    </source>
</evidence>
<dbReference type="Pfam" id="PF09922">
    <property type="entry name" value="LiaF-like_C"/>
    <property type="match status" value="1"/>
</dbReference>
<evidence type="ECO:0000313" key="10">
    <source>
        <dbReference type="EMBL" id="GAA1785415.1"/>
    </source>
</evidence>
<feature type="compositionally biased region" description="Pro residues" evidence="6">
    <location>
        <begin position="236"/>
        <end position="248"/>
    </location>
</feature>
<accession>A0ABN2LEG7</accession>
<dbReference type="InterPro" id="IPR052027">
    <property type="entry name" value="PspC"/>
</dbReference>
<dbReference type="Proteomes" id="UP001500218">
    <property type="component" value="Unassembled WGS sequence"/>
</dbReference>
<dbReference type="InterPro" id="IPR007168">
    <property type="entry name" value="Phageshock_PspC_N"/>
</dbReference>
<keyword evidence="2" id="KW-1003">Cell membrane</keyword>
<feature type="domain" description="Cell wall-active antibiotics response LiaF-like C-terminal" evidence="9">
    <location>
        <begin position="377"/>
        <end position="476"/>
    </location>
</feature>
<comment type="caution">
    <text evidence="10">The sequence shown here is derived from an EMBL/GenBank/DDBJ whole genome shotgun (WGS) entry which is preliminary data.</text>
</comment>
<feature type="transmembrane region" description="Helical" evidence="7">
    <location>
        <begin position="311"/>
        <end position="328"/>
    </location>
</feature>
<sequence>MTDDRPPQPPGTPDAPEPATAGASSPPPADDLPPTPPGADTTDPGAGAYGEQQSAPLHAFAVRHGLIRPAHGRVFAGVCGAFGRATNTDPVLWRIVLAVLTFFGGVGLVVYLIGWLTLPSEGDTGAPVEAVLGRGRSSTPTVVTVIVACIVLLTLAAFLGGRAEPGVFIVLLLLGGGYLLLRERGKITGPPPAYPPTPGYPPAPGYPVTPPPPAGYYPPTSQGATMSSPATATTPLAPPPPGAPPRAPFAPHGPYGPPPVPPTWNRPVPTPPTPKPPRSRLGGLVISVLLLVLGVVALIDLADNSVPGEVYVAAALATVGLGLVIGAWIGRARGLIALGIVLSLGLGLTAGVDRVHNDDWGHMGNIEWRPHNVAEIEDHYRQGAGDTRLDLSNVDFAGQDVTTRLTTRAGNVTIILPDKVDAVVNAKVFAGNAEVLGEQWEGLFNPKRTVTDLDTDGAGGGKITIVVEVSAGNLEVHR</sequence>
<feature type="region of interest" description="Disordered" evidence="6">
    <location>
        <begin position="190"/>
        <end position="278"/>
    </location>
</feature>
<feature type="transmembrane region" description="Helical" evidence="7">
    <location>
        <begin position="91"/>
        <end position="118"/>
    </location>
</feature>
<keyword evidence="11" id="KW-1185">Reference proteome</keyword>
<feature type="compositionally biased region" description="Pro residues" evidence="6">
    <location>
        <begin position="25"/>
        <end position="37"/>
    </location>
</feature>
<keyword evidence="3 7" id="KW-0812">Transmembrane</keyword>
<feature type="transmembrane region" description="Helical" evidence="7">
    <location>
        <begin position="335"/>
        <end position="352"/>
    </location>
</feature>
<evidence type="ECO:0000259" key="8">
    <source>
        <dbReference type="Pfam" id="PF04024"/>
    </source>
</evidence>
<reference evidence="10 11" key="1">
    <citation type="journal article" date="2019" name="Int. J. Syst. Evol. Microbiol.">
        <title>The Global Catalogue of Microorganisms (GCM) 10K type strain sequencing project: providing services to taxonomists for standard genome sequencing and annotation.</title>
        <authorList>
            <consortium name="The Broad Institute Genomics Platform"/>
            <consortium name="The Broad Institute Genome Sequencing Center for Infectious Disease"/>
            <person name="Wu L."/>
            <person name="Ma J."/>
        </authorList>
    </citation>
    <scope>NUCLEOTIDE SEQUENCE [LARGE SCALE GENOMIC DNA]</scope>
    <source>
        <strain evidence="10 11">JCM 13250</strain>
    </source>
</reference>
<feature type="transmembrane region" description="Helical" evidence="7">
    <location>
        <begin position="281"/>
        <end position="299"/>
    </location>
</feature>
<feature type="domain" description="Phage shock protein PspC N-terminal" evidence="8">
    <location>
        <begin position="66"/>
        <end position="121"/>
    </location>
</feature>
<feature type="compositionally biased region" description="Pro residues" evidence="6">
    <location>
        <begin position="7"/>
        <end position="16"/>
    </location>
</feature>
<protein>
    <recommendedName>
        <fullName evidence="12">PspC domain-containing protein</fullName>
    </recommendedName>
</protein>
<proteinExistence type="predicted"/>
<evidence type="ECO:0000256" key="2">
    <source>
        <dbReference type="ARBA" id="ARBA00022475"/>
    </source>
</evidence>
<feature type="region of interest" description="Disordered" evidence="6">
    <location>
        <begin position="1"/>
        <end position="51"/>
    </location>
</feature>
<feature type="compositionally biased region" description="Pro residues" evidence="6">
    <location>
        <begin position="190"/>
        <end position="216"/>
    </location>
</feature>
<dbReference type="Pfam" id="PF04024">
    <property type="entry name" value="PspC"/>
    <property type="match status" value="1"/>
</dbReference>
<evidence type="ECO:0000259" key="9">
    <source>
        <dbReference type="Pfam" id="PF09922"/>
    </source>
</evidence>
<name>A0ABN2LEG7_9ACTN</name>
<dbReference type="InterPro" id="IPR024425">
    <property type="entry name" value="LiaF-like_C"/>
</dbReference>
<evidence type="ECO:0000256" key="5">
    <source>
        <dbReference type="ARBA" id="ARBA00023136"/>
    </source>
</evidence>
<dbReference type="EMBL" id="BAAALT010000008">
    <property type="protein sequence ID" value="GAA1785415.1"/>
    <property type="molecule type" value="Genomic_DNA"/>
</dbReference>
<dbReference type="PANTHER" id="PTHR33885:SF3">
    <property type="entry name" value="PHAGE SHOCK PROTEIN C"/>
    <property type="match status" value="1"/>
</dbReference>
<evidence type="ECO:0000256" key="6">
    <source>
        <dbReference type="SAM" id="MobiDB-lite"/>
    </source>
</evidence>
<dbReference type="RefSeq" id="WP_344125610.1">
    <property type="nucleotide sequence ID" value="NZ_BAAALT010000008.1"/>
</dbReference>
<evidence type="ECO:0000256" key="7">
    <source>
        <dbReference type="SAM" id="Phobius"/>
    </source>
</evidence>
<keyword evidence="4 7" id="KW-1133">Transmembrane helix</keyword>
<feature type="compositionally biased region" description="Pro residues" evidence="6">
    <location>
        <begin position="254"/>
        <end position="276"/>
    </location>
</feature>
<evidence type="ECO:0008006" key="12">
    <source>
        <dbReference type="Google" id="ProtNLM"/>
    </source>
</evidence>
<dbReference type="PANTHER" id="PTHR33885">
    <property type="entry name" value="PHAGE SHOCK PROTEIN C"/>
    <property type="match status" value="1"/>
</dbReference>
<gene>
    <name evidence="10" type="ORF">GCM10009682_04320</name>
</gene>
<feature type="transmembrane region" description="Helical" evidence="7">
    <location>
        <begin position="139"/>
        <end position="159"/>
    </location>
</feature>
<keyword evidence="5 7" id="KW-0472">Membrane</keyword>
<evidence type="ECO:0000256" key="4">
    <source>
        <dbReference type="ARBA" id="ARBA00022989"/>
    </source>
</evidence>
<comment type="subcellular location">
    <subcellularLocation>
        <location evidence="1">Cell membrane</location>
        <topology evidence="1">Single-pass membrane protein</topology>
    </subcellularLocation>
</comment>
<evidence type="ECO:0000256" key="1">
    <source>
        <dbReference type="ARBA" id="ARBA00004162"/>
    </source>
</evidence>